<dbReference type="Proteomes" id="UP000740926">
    <property type="component" value="Unassembled WGS sequence"/>
</dbReference>
<dbReference type="AlphaFoldDB" id="A0A9P6Z9G3"/>
<accession>A0A9P6Z9G3</accession>
<protein>
    <submittedName>
        <fullName evidence="1">Uncharacterized protein</fullName>
    </submittedName>
</protein>
<gene>
    <name evidence="1" type="ORF">G6F50_002754</name>
</gene>
<sequence length="174" mass="20202">MNEDYLPSALADTRSTTDTLASGDRILSVESIIDDVGWNERYRERLKEFVMTLLISLLTLTKTKFSYEAWSSLVRYRGGLEGLKIHTAYTNDIEAHFENYFRRAINILLQIRQRKTDLIRESQEEGVDNKAISKKICKQIILLARQFKEILVSKIPDPSSIKLPFEDRIYNQAL</sequence>
<organism evidence="1 2">
    <name type="scientific">Rhizopus delemar</name>
    <dbReference type="NCBI Taxonomy" id="936053"/>
    <lineage>
        <taxon>Eukaryota</taxon>
        <taxon>Fungi</taxon>
        <taxon>Fungi incertae sedis</taxon>
        <taxon>Mucoromycota</taxon>
        <taxon>Mucoromycotina</taxon>
        <taxon>Mucoromycetes</taxon>
        <taxon>Mucorales</taxon>
        <taxon>Mucorineae</taxon>
        <taxon>Rhizopodaceae</taxon>
        <taxon>Rhizopus</taxon>
    </lineage>
</organism>
<dbReference type="EMBL" id="JAANIU010000272">
    <property type="protein sequence ID" value="KAG1573542.1"/>
    <property type="molecule type" value="Genomic_DNA"/>
</dbReference>
<evidence type="ECO:0000313" key="2">
    <source>
        <dbReference type="Proteomes" id="UP000740926"/>
    </source>
</evidence>
<comment type="caution">
    <text evidence="1">The sequence shown here is derived from an EMBL/GenBank/DDBJ whole genome shotgun (WGS) entry which is preliminary data.</text>
</comment>
<evidence type="ECO:0000313" key="1">
    <source>
        <dbReference type="EMBL" id="KAG1573542.1"/>
    </source>
</evidence>
<keyword evidence="2" id="KW-1185">Reference proteome</keyword>
<reference evidence="1 2" key="1">
    <citation type="journal article" date="2020" name="Microb. Genom.">
        <title>Genetic diversity of clinical and environmental Mucorales isolates obtained from an investigation of mucormycosis cases among solid organ transplant recipients.</title>
        <authorList>
            <person name="Nguyen M.H."/>
            <person name="Kaul D."/>
            <person name="Muto C."/>
            <person name="Cheng S.J."/>
            <person name="Richter R.A."/>
            <person name="Bruno V.M."/>
            <person name="Liu G."/>
            <person name="Beyhan S."/>
            <person name="Sundermann A.J."/>
            <person name="Mounaud S."/>
            <person name="Pasculle A.W."/>
            <person name="Nierman W.C."/>
            <person name="Driscoll E."/>
            <person name="Cumbie R."/>
            <person name="Clancy C.J."/>
            <person name="Dupont C.L."/>
        </authorList>
    </citation>
    <scope>NUCLEOTIDE SEQUENCE [LARGE SCALE GENOMIC DNA]</scope>
    <source>
        <strain evidence="1 2">GL24</strain>
    </source>
</reference>
<name>A0A9P6Z9G3_9FUNG</name>
<proteinExistence type="predicted"/>